<dbReference type="Proteomes" id="UP000317378">
    <property type="component" value="Unassembled WGS sequence"/>
</dbReference>
<evidence type="ECO:0000256" key="1">
    <source>
        <dbReference type="ARBA" id="ARBA00010641"/>
    </source>
</evidence>
<keyword evidence="5" id="KW-0804">Transcription</keyword>
<comment type="similarity">
    <text evidence="1">Belongs to the sigma-70 factor family. ECF subfamily.</text>
</comment>
<dbReference type="InterPro" id="IPR039425">
    <property type="entry name" value="RNA_pol_sigma-70-like"/>
</dbReference>
<evidence type="ECO:0000256" key="3">
    <source>
        <dbReference type="ARBA" id="ARBA00023082"/>
    </source>
</evidence>
<evidence type="ECO:0000313" key="9">
    <source>
        <dbReference type="Proteomes" id="UP000317378"/>
    </source>
</evidence>
<dbReference type="EMBL" id="VCHX02000043">
    <property type="protein sequence ID" value="TPQ23684.1"/>
    <property type="molecule type" value="Genomic_DNA"/>
</dbReference>
<dbReference type="SUPFAM" id="SSF88659">
    <property type="entry name" value="Sigma3 and sigma4 domains of RNA polymerase sigma factors"/>
    <property type="match status" value="1"/>
</dbReference>
<proteinExistence type="inferred from homology"/>
<keyword evidence="9" id="KW-1185">Reference proteome</keyword>
<comment type="caution">
    <text evidence="8">The sequence shown here is derived from an EMBL/GenBank/DDBJ whole genome shotgun (WGS) entry which is preliminary data.</text>
</comment>
<organism evidence="8 9">
    <name type="scientific">Streptomyces sporangiiformans</name>
    <dbReference type="NCBI Taxonomy" id="2315329"/>
    <lineage>
        <taxon>Bacteria</taxon>
        <taxon>Bacillati</taxon>
        <taxon>Actinomycetota</taxon>
        <taxon>Actinomycetes</taxon>
        <taxon>Kitasatosporales</taxon>
        <taxon>Streptomycetaceae</taxon>
        <taxon>Streptomyces</taxon>
    </lineage>
</organism>
<dbReference type="Gene3D" id="1.10.10.10">
    <property type="entry name" value="Winged helix-like DNA-binding domain superfamily/Winged helix DNA-binding domain"/>
    <property type="match status" value="1"/>
</dbReference>
<dbReference type="GO" id="GO:0003677">
    <property type="term" value="F:DNA binding"/>
    <property type="evidence" value="ECO:0007669"/>
    <property type="project" value="UniProtKB-KW"/>
</dbReference>
<evidence type="ECO:0000256" key="6">
    <source>
        <dbReference type="SAM" id="MobiDB-lite"/>
    </source>
</evidence>
<dbReference type="CDD" id="cd06171">
    <property type="entry name" value="Sigma70_r4"/>
    <property type="match status" value="1"/>
</dbReference>
<dbReference type="PANTHER" id="PTHR43133">
    <property type="entry name" value="RNA POLYMERASE ECF-TYPE SIGMA FACTO"/>
    <property type="match status" value="1"/>
</dbReference>
<evidence type="ECO:0000256" key="4">
    <source>
        <dbReference type="ARBA" id="ARBA00023125"/>
    </source>
</evidence>
<feature type="region of interest" description="Disordered" evidence="6">
    <location>
        <begin position="1"/>
        <end position="27"/>
    </location>
</feature>
<dbReference type="InterPro" id="IPR013324">
    <property type="entry name" value="RNA_pol_sigma_r3/r4-like"/>
</dbReference>
<evidence type="ECO:0000259" key="7">
    <source>
        <dbReference type="Pfam" id="PF08281"/>
    </source>
</evidence>
<dbReference type="AlphaFoldDB" id="A0A505DQX0"/>
<name>A0A505DQX0_9ACTN</name>
<feature type="domain" description="RNA polymerase sigma factor 70 region 4 type 2" evidence="7">
    <location>
        <begin position="48"/>
        <end position="95"/>
    </location>
</feature>
<evidence type="ECO:0000313" key="8">
    <source>
        <dbReference type="EMBL" id="TPQ23684.1"/>
    </source>
</evidence>
<evidence type="ECO:0000256" key="5">
    <source>
        <dbReference type="ARBA" id="ARBA00023163"/>
    </source>
</evidence>
<sequence length="109" mass="12190">MPGHLSHARLAPPRPTPPWSRSVTHTVHSPHPYADPAYRSLARLLALAVAEELESMPAAQRQVLVLRYYADLPIREIALVLHVPEGTIKSRLHTAQAAMRARLRQVKVI</sequence>
<dbReference type="GO" id="GO:0016987">
    <property type="term" value="F:sigma factor activity"/>
    <property type="evidence" value="ECO:0007669"/>
    <property type="project" value="UniProtKB-KW"/>
</dbReference>
<keyword evidence="4" id="KW-0238">DNA-binding</keyword>
<reference evidence="8 9" key="1">
    <citation type="submission" date="2019-06" db="EMBL/GenBank/DDBJ databases">
        <title>Streptomyces sporangiiformans sp. nov., a novel actinomycete isolated from soil in Mount Song.</title>
        <authorList>
            <person name="Han L."/>
        </authorList>
    </citation>
    <scope>NUCLEOTIDE SEQUENCE [LARGE SCALE GENOMIC DNA]</scope>
    <source>
        <strain evidence="8 9">NEAU-SSA 1</strain>
    </source>
</reference>
<keyword evidence="2" id="KW-0805">Transcription regulation</keyword>
<dbReference type="OrthoDB" id="9811152at2"/>
<dbReference type="PANTHER" id="PTHR43133:SF52">
    <property type="entry name" value="ECF RNA POLYMERASE SIGMA FACTOR SIGL"/>
    <property type="match status" value="1"/>
</dbReference>
<dbReference type="Pfam" id="PF08281">
    <property type="entry name" value="Sigma70_r4_2"/>
    <property type="match status" value="1"/>
</dbReference>
<protein>
    <recommendedName>
        <fullName evidence="7">RNA polymerase sigma factor 70 region 4 type 2 domain-containing protein</fullName>
    </recommendedName>
</protein>
<dbReference type="InterPro" id="IPR013249">
    <property type="entry name" value="RNA_pol_sigma70_r4_t2"/>
</dbReference>
<accession>A0A505DQX0</accession>
<dbReference type="GO" id="GO:0006352">
    <property type="term" value="P:DNA-templated transcription initiation"/>
    <property type="evidence" value="ECO:0007669"/>
    <property type="project" value="InterPro"/>
</dbReference>
<dbReference type="InterPro" id="IPR036388">
    <property type="entry name" value="WH-like_DNA-bd_sf"/>
</dbReference>
<keyword evidence="3" id="KW-0731">Sigma factor</keyword>
<evidence type="ECO:0000256" key="2">
    <source>
        <dbReference type="ARBA" id="ARBA00023015"/>
    </source>
</evidence>
<gene>
    <name evidence="8" type="ORF">FGD71_002885</name>
</gene>